<dbReference type="PANTHER" id="PTHR21363">
    <property type="entry name" value="PREPHENATE DEHYDROGENASE"/>
    <property type="match status" value="1"/>
</dbReference>
<evidence type="ECO:0000259" key="11">
    <source>
        <dbReference type="PROSITE" id="PS51671"/>
    </source>
</evidence>
<dbReference type="GO" id="GO:0008977">
    <property type="term" value="F:prephenate dehydrogenase (NAD+) activity"/>
    <property type="evidence" value="ECO:0007669"/>
    <property type="project" value="UniProtKB-EC"/>
</dbReference>
<evidence type="ECO:0000256" key="3">
    <source>
        <dbReference type="ARBA" id="ARBA00012068"/>
    </source>
</evidence>
<dbReference type="InterPro" id="IPR045865">
    <property type="entry name" value="ACT-like_dom_sf"/>
</dbReference>
<dbReference type="SUPFAM" id="SSF55021">
    <property type="entry name" value="ACT-like"/>
    <property type="match status" value="1"/>
</dbReference>
<dbReference type="InterPro" id="IPR046826">
    <property type="entry name" value="PDH_N"/>
</dbReference>
<dbReference type="SUPFAM" id="SSF48179">
    <property type="entry name" value="6-phosphogluconate dehydrogenase C-terminal domain-like"/>
    <property type="match status" value="1"/>
</dbReference>
<dbReference type="SUPFAM" id="SSF51735">
    <property type="entry name" value="NAD(P)-binding Rossmann-fold domains"/>
    <property type="match status" value="1"/>
</dbReference>
<dbReference type="STRING" id="483218.BACPEC_00981"/>
<dbReference type="PROSITE" id="PS51671">
    <property type="entry name" value="ACT"/>
    <property type="match status" value="1"/>
</dbReference>
<sequence>MIGTNYHFGFIGLGLIGGSIARALKNVYPDCTITAFSRTLAPLELAKSDGNVDNITTSIDADSFGRCDYIFLCTPVQYISSYFMKLKDIINPSCTVTDVGSVKGYVYDAAVSAGLESNYIGGHPMAGSEKTGYANSSAILLENAYYIITPTPLTRHEVLDEYVAIVRSIGSIPIVMDCRTHDHSVAGISHLPHLIAGSLVNLVHDCDSGDGLMKRLAAGGFKDITRIASSSPEMWEQICMTNTSAILELLDAYINSLTDIRNNLAEHNEGYIYNMFERSSEYRNSISDASKGFVPQAYLLHLDIADREGAIASVATLLAANSISIKNIGIVHNREFEHGALCMEFYNDESRTLAAKLLKANNYSLC</sequence>
<comment type="caution">
    <text evidence="12">The sequence shown here is derived from an EMBL/GenBank/DDBJ whole genome shotgun (WGS) entry which is preliminary data.</text>
</comment>
<dbReference type="UniPathway" id="UPA00122">
    <property type="reaction ID" value="UER00961"/>
</dbReference>
<keyword evidence="8" id="KW-0057">Aromatic amino acid biosynthesis</keyword>
<evidence type="ECO:0000256" key="4">
    <source>
        <dbReference type="ARBA" id="ARBA00016891"/>
    </source>
</evidence>
<keyword evidence="6" id="KW-0560">Oxidoreductase</keyword>
<dbReference type="InterPro" id="IPR002912">
    <property type="entry name" value="ACT_dom"/>
</dbReference>
<evidence type="ECO:0000256" key="9">
    <source>
        <dbReference type="ARBA" id="ARBA00049260"/>
    </source>
</evidence>
<dbReference type="Gene3D" id="1.10.3660.10">
    <property type="entry name" value="6-phosphogluconate dehydrogenase C-terminal like domain"/>
    <property type="match status" value="1"/>
</dbReference>
<evidence type="ECO:0000256" key="2">
    <source>
        <dbReference type="ARBA" id="ARBA00007964"/>
    </source>
</evidence>
<dbReference type="eggNOG" id="COG0287">
    <property type="taxonomic scope" value="Bacteria"/>
</dbReference>
<keyword evidence="5" id="KW-0827">Tyrosine biosynthesis</keyword>
<dbReference type="Pfam" id="PF02153">
    <property type="entry name" value="PDH_N"/>
    <property type="match status" value="1"/>
</dbReference>
<dbReference type="GO" id="GO:0006571">
    <property type="term" value="P:tyrosine biosynthetic process"/>
    <property type="evidence" value="ECO:0007669"/>
    <property type="project" value="UniProtKB-UniPathway"/>
</dbReference>
<dbReference type="Pfam" id="PF20463">
    <property type="entry name" value="PDH_C"/>
    <property type="match status" value="1"/>
</dbReference>
<reference evidence="12 13" key="1">
    <citation type="submission" date="2008-11" db="EMBL/GenBank/DDBJ databases">
        <title>Draft genome sequence of Bacteroides pectinophilus (ATCC 43243).</title>
        <authorList>
            <person name="Sudarsanam P."/>
            <person name="Ley R."/>
            <person name="Guruge J."/>
            <person name="Turnbaugh P.J."/>
            <person name="Mahowald M."/>
            <person name="Liep D."/>
            <person name="Gordon J."/>
        </authorList>
    </citation>
    <scope>NUCLEOTIDE SEQUENCE [LARGE SCALE GENOMIC DNA]</scope>
    <source>
        <strain evidence="12 13">ATCC 43243</strain>
    </source>
</reference>
<dbReference type="FunFam" id="3.40.50.720:FF:000208">
    <property type="entry name" value="Prephenate dehydrogenase"/>
    <property type="match status" value="1"/>
</dbReference>
<dbReference type="InterPro" id="IPR003099">
    <property type="entry name" value="Prephen_DH"/>
</dbReference>
<evidence type="ECO:0000256" key="6">
    <source>
        <dbReference type="ARBA" id="ARBA00023002"/>
    </source>
</evidence>
<dbReference type="InterPro" id="IPR008927">
    <property type="entry name" value="6-PGluconate_DH-like_C_sf"/>
</dbReference>
<dbReference type="Proteomes" id="UP000003136">
    <property type="component" value="Unassembled WGS sequence"/>
</dbReference>
<evidence type="ECO:0000256" key="5">
    <source>
        <dbReference type="ARBA" id="ARBA00022498"/>
    </source>
</evidence>
<keyword evidence="13" id="KW-1185">Reference proteome</keyword>
<dbReference type="Gene3D" id="3.40.50.720">
    <property type="entry name" value="NAD(P)-binding Rossmann-like Domain"/>
    <property type="match status" value="1"/>
</dbReference>
<dbReference type="HOGENOM" id="CLU_055968_2_1_9"/>
<feature type="domain" description="ACT" evidence="11">
    <location>
        <begin position="299"/>
        <end position="366"/>
    </location>
</feature>
<evidence type="ECO:0000313" key="13">
    <source>
        <dbReference type="Proteomes" id="UP000003136"/>
    </source>
</evidence>
<dbReference type="PROSITE" id="PS51176">
    <property type="entry name" value="PDH_ADH"/>
    <property type="match status" value="1"/>
</dbReference>
<keyword evidence="8" id="KW-0028">Amino-acid biosynthesis</keyword>
<evidence type="ECO:0000256" key="8">
    <source>
        <dbReference type="ARBA" id="ARBA00023141"/>
    </source>
</evidence>
<dbReference type="EC" id="1.3.1.12" evidence="3"/>
<dbReference type="PANTHER" id="PTHR21363:SF0">
    <property type="entry name" value="PREPHENATE DEHYDROGENASE [NADP(+)]"/>
    <property type="match status" value="1"/>
</dbReference>
<accession>B7AQM4</accession>
<keyword evidence="7" id="KW-0520">NAD</keyword>
<dbReference type="AlphaFoldDB" id="B7AQM4"/>
<dbReference type="GO" id="GO:0004665">
    <property type="term" value="F:prephenate dehydrogenase (NADP+) activity"/>
    <property type="evidence" value="ECO:0007669"/>
    <property type="project" value="InterPro"/>
</dbReference>
<evidence type="ECO:0000313" key="12">
    <source>
        <dbReference type="EMBL" id="EEC57996.1"/>
    </source>
</evidence>
<organism evidence="12 13">
    <name type="scientific">[Bacteroides] pectinophilus ATCC 43243</name>
    <dbReference type="NCBI Taxonomy" id="483218"/>
    <lineage>
        <taxon>Bacteria</taxon>
        <taxon>Bacillati</taxon>
        <taxon>Bacillota</taxon>
        <taxon>Clostridia</taxon>
        <taxon>Eubacteriales</taxon>
    </lineage>
</organism>
<comment type="similarity">
    <text evidence="2">Belongs to the prephenate/arogenate dehydrogenase family.</text>
</comment>
<dbReference type="GO" id="GO:0070403">
    <property type="term" value="F:NAD+ binding"/>
    <property type="evidence" value="ECO:0007669"/>
    <property type="project" value="InterPro"/>
</dbReference>
<evidence type="ECO:0000259" key="10">
    <source>
        <dbReference type="PROSITE" id="PS51176"/>
    </source>
</evidence>
<feature type="domain" description="Prephenate/arogenate dehydrogenase" evidence="10">
    <location>
        <begin position="6"/>
        <end position="294"/>
    </location>
</feature>
<name>B7AQM4_9FIRM</name>
<protein>
    <recommendedName>
        <fullName evidence="4">Prephenate dehydrogenase</fullName>
        <ecNumber evidence="3">1.3.1.12</ecNumber>
    </recommendedName>
</protein>
<comment type="catalytic activity">
    <reaction evidence="9">
        <text>prephenate + NAD(+) = 3-(4-hydroxyphenyl)pyruvate + CO2 + NADH</text>
        <dbReference type="Rhea" id="RHEA:13869"/>
        <dbReference type="ChEBI" id="CHEBI:16526"/>
        <dbReference type="ChEBI" id="CHEBI:29934"/>
        <dbReference type="ChEBI" id="CHEBI:36242"/>
        <dbReference type="ChEBI" id="CHEBI:57540"/>
        <dbReference type="ChEBI" id="CHEBI:57945"/>
        <dbReference type="EC" id="1.3.1.12"/>
    </reaction>
</comment>
<dbReference type="EMBL" id="ABVQ01000035">
    <property type="protein sequence ID" value="EEC57996.1"/>
    <property type="molecule type" value="Genomic_DNA"/>
</dbReference>
<evidence type="ECO:0000256" key="1">
    <source>
        <dbReference type="ARBA" id="ARBA00005067"/>
    </source>
</evidence>
<dbReference type="InterPro" id="IPR036291">
    <property type="entry name" value="NAD(P)-bd_dom_sf"/>
</dbReference>
<proteinExistence type="inferred from homology"/>
<comment type="pathway">
    <text evidence="1">Amino-acid biosynthesis; L-tyrosine biosynthesis; (4-hydroxyphenyl)pyruvate from prephenate (NAD(+) route): step 1/1.</text>
</comment>
<dbReference type="InterPro" id="IPR046825">
    <property type="entry name" value="PDH_C"/>
</dbReference>
<dbReference type="InterPro" id="IPR050812">
    <property type="entry name" value="Preph/Arog_dehydrog"/>
</dbReference>
<evidence type="ECO:0000256" key="7">
    <source>
        <dbReference type="ARBA" id="ARBA00023027"/>
    </source>
</evidence>
<gene>
    <name evidence="12" type="ORF">BACPEC_00981</name>
</gene>
<reference evidence="12 13" key="2">
    <citation type="submission" date="2008-11" db="EMBL/GenBank/DDBJ databases">
        <authorList>
            <person name="Fulton L."/>
            <person name="Clifton S."/>
            <person name="Fulton B."/>
            <person name="Xu J."/>
            <person name="Minx P."/>
            <person name="Pepin K.H."/>
            <person name="Johnson M."/>
            <person name="Bhonagiri V."/>
            <person name="Nash W.E."/>
            <person name="Mardis E.R."/>
            <person name="Wilson R.K."/>
        </authorList>
    </citation>
    <scope>NUCLEOTIDE SEQUENCE [LARGE SCALE GENOMIC DNA]</scope>
    <source>
        <strain evidence="12 13">ATCC 43243</strain>
    </source>
</reference>